<accession>A0A1H3C8Z2</accession>
<organism evidence="7 8">
    <name type="scientific">Allochromatium warmingii</name>
    <name type="common">Chromatium warmingii</name>
    <dbReference type="NCBI Taxonomy" id="61595"/>
    <lineage>
        <taxon>Bacteria</taxon>
        <taxon>Pseudomonadati</taxon>
        <taxon>Pseudomonadota</taxon>
        <taxon>Gammaproteobacteria</taxon>
        <taxon>Chromatiales</taxon>
        <taxon>Chromatiaceae</taxon>
        <taxon>Allochromatium</taxon>
    </lineage>
</organism>
<sequence>MSVEVTTVALNFAQKEAIVAEVAEVAKSAYSAIAAEYRGLTVEQLTKLRVEARKAGVYVRVVKNTLAKRALEETDFVCMREGLTGPMILAFSQDDPGSVARVLEPFAKEHDKFQVRMIALGGKLLAPSEIGNLAKMPTYDQAISLLMATMKAPVQKLAATLNEVPGKLVRTVAAIRDAKEAA</sequence>
<dbReference type="NCBIfam" id="NF000955">
    <property type="entry name" value="PRK00099.1-1"/>
    <property type="match status" value="1"/>
</dbReference>
<dbReference type="HAMAP" id="MF_00362">
    <property type="entry name" value="Ribosomal_uL10"/>
    <property type="match status" value="1"/>
</dbReference>
<protein>
    <recommendedName>
        <fullName evidence="5 6">Large ribosomal subunit protein uL10</fullName>
    </recommendedName>
</protein>
<dbReference type="GO" id="GO:0070180">
    <property type="term" value="F:large ribosomal subunit rRNA binding"/>
    <property type="evidence" value="ECO:0007669"/>
    <property type="project" value="UniProtKB-UniRule"/>
</dbReference>
<dbReference type="GO" id="GO:0003735">
    <property type="term" value="F:structural constituent of ribosome"/>
    <property type="evidence" value="ECO:0007669"/>
    <property type="project" value="InterPro"/>
</dbReference>
<evidence type="ECO:0000313" key="7">
    <source>
        <dbReference type="EMBL" id="SDX50556.1"/>
    </source>
</evidence>
<evidence type="ECO:0000256" key="5">
    <source>
        <dbReference type="ARBA" id="ARBA00035202"/>
    </source>
</evidence>
<evidence type="ECO:0000256" key="1">
    <source>
        <dbReference type="ARBA" id="ARBA00002633"/>
    </source>
</evidence>
<dbReference type="InterPro" id="IPR001790">
    <property type="entry name" value="Ribosomal_uL10"/>
</dbReference>
<dbReference type="SUPFAM" id="SSF160369">
    <property type="entry name" value="Ribosomal protein L10-like"/>
    <property type="match status" value="1"/>
</dbReference>
<dbReference type="STRING" id="61595.SAMN05421644_10559"/>
<dbReference type="InterPro" id="IPR047865">
    <property type="entry name" value="Ribosomal_uL10_bac_type"/>
</dbReference>
<name>A0A1H3C8Z2_ALLWA</name>
<dbReference type="Gene3D" id="6.10.250.2350">
    <property type="match status" value="1"/>
</dbReference>
<dbReference type="Proteomes" id="UP000198672">
    <property type="component" value="Unassembled WGS sequence"/>
</dbReference>
<keyword evidence="6" id="KW-0699">rRNA-binding</keyword>
<dbReference type="EMBL" id="FNOW01000005">
    <property type="protein sequence ID" value="SDX50556.1"/>
    <property type="molecule type" value="Genomic_DNA"/>
</dbReference>
<dbReference type="Gene3D" id="3.30.70.1730">
    <property type="match status" value="1"/>
</dbReference>
<dbReference type="Pfam" id="PF00466">
    <property type="entry name" value="Ribosomal_L10"/>
    <property type="match status" value="1"/>
</dbReference>
<comment type="function">
    <text evidence="1 6">Forms part of the ribosomal stalk, playing a central role in the interaction of the ribosome with GTP-bound translation factors.</text>
</comment>
<keyword evidence="3 6" id="KW-0689">Ribosomal protein</keyword>
<dbReference type="CDD" id="cd05797">
    <property type="entry name" value="Ribosomal_L10"/>
    <property type="match status" value="1"/>
</dbReference>
<dbReference type="InterPro" id="IPR043141">
    <property type="entry name" value="Ribosomal_uL10-like_sf"/>
</dbReference>
<evidence type="ECO:0000256" key="6">
    <source>
        <dbReference type="HAMAP-Rule" id="MF_00362"/>
    </source>
</evidence>
<reference evidence="8" key="1">
    <citation type="submission" date="2016-10" db="EMBL/GenBank/DDBJ databases">
        <authorList>
            <person name="Varghese N."/>
            <person name="Submissions S."/>
        </authorList>
    </citation>
    <scope>NUCLEOTIDE SEQUENCE [LARGE SCALE GENOMIC DNA]</scope>
    <source>
        <strain evidence="8">DSM 173</strain>
    </source>
</reference>
<comment type="subunit">
    <text evidence="6">Part of the ribosomal stalk of the 50S ribosomal subunit. The N-terminus interacts with L11 and the large rRNA to form the base of the stalk. The C-terminus forms an elongated spine to which L12 dimers bind in a sequential fashion forming a multimeric L10(L12)X complex.</text>
</comment>
<gene>
    <name evidence="6" type="primary">rplJ</name>
    <name evidence="7" type="ORF">SAMN05421644_10559</name>
</gene>
<keyword evidence="4 6" id="KW-0687">Ribonucleoprotein</keyword>
<keyword evidence="6" id="KW-0694">RNA-binding</keyword>
<dbReference type="PANTHER" id="PTHR11560">
    <property type="entry name" value="39S RIBOSOMAL PROTEIN L10, MITOCHONDRIAL"/>
    <property type="match status" value="1"/>
</dbReference>
<dbReference type="GO" id="GO:0006412">
    <property type="term" value="P:translation"/>
    <property type="evidence" value="ECO:0007669"/>
    <property type="project" value="UniProtKB-UniRule"/>
</dbReference>
<keyword evidence="8" id="KW-1185">Reference proteome</keyword>
<dbReference type="InterPro" id="IPR022973">
    <property type="entry name" value="Ribosomal_uL10_bac"/>
</dbReference>
<dbReference type="PROSITE" id="PS01109">
    <property type="entry name" value="RIBOSOMAL_L10"/>
    <property type="match status" value="1"/>
</dbReference>
<evidence type="ECO:0000313" key="8">
    <source>
        <dbReference type="Proteomes" id="UP000198672"/>
    </source>
</evidence>
<dbReference type="InterPro" id="IPR002363">
    <property type="entry name" value="Ribosomal_uL10_CS_bac"/>
</dbReference>
<proteinExistence type="inferred from homology"/>
<comment type="similarity">
    <text evidence="2 6">Belongs to the universal ribosomal protein uL10 family.</text>
</comment>
<dbReference type="GO" id="GO:0015934">
    <property type="term" value="C:large ribosomal subunit"/>
    <property type="evidence" value="ECO:0007669"/>
    <property type="project" value="InterPro"/>
</dbReference>
<evidence type="ECO:0000256" key="3">
    <source>
        <dbReference type="ARBA" id="ARBA00022980"/>
    </source>
</evidence>
<evidence type="ECO:0000256" key="2">
    <source>
        <dbReference type="ARBA" id="ARBA00008889"/>
    </source>
</evidence>
<dbReference type="AlphaFoldDB" id="A0A1H3C8Z2"/>
<evidence type="ECO:0000256" key="4">
    <source>
        <dbReference type="ARBA" id="ARBA00023274"/>
    </source>
</evidence>